<gene>
    <name evidence="9" type="ORF">LSAA_14246</name>
</gene>
<dbReference type="AlphaFoldDB" id="A0A7R8D547"/>
<dbReference type="GO" id="GO:0033588">
    <property type="term" value="C:elongator holoenzyme complex"/>
    <property type="evidence" value="ECO:0007669"/>
    <property type="project" value="InterPro"/>
</dbReference>
<dbReference type="GO" id="GO:0005737">
    <property type="term" value="C:cytoplasm"/>
    <property type="evidence" value="ECO:0007669"/>
    <property type="project" value="UniProtKB-SubCell"/>
</dbReference>
<sequence length="486" mass="55500">MYIFKGSTPSDKKGLIFIVRNESKVLLIAFRAFTTYKSKFITSYIYLQLYQSWQLNGKNLKTPNGYLKIAEIILAYIIMILASTGGWGYYIDELLQFGGPSSTLFALGTIFFLLFHFTRNNDQLCPWLYLHCSRGIFHRPRSHIFHDYKNKVPGVKVIPAHQQFLISSGTKIINELVHQESGVPVGTIFLVREFGGSLQYSSLLLKYFISQGIHDDHQVFLADPCDAEKTFRTIPSFTDSLPENQVKNEPTESQDLLIAWRYKNLPSKDPPKSSGPITFDVKTSIPKETLEGRTFSFIPPSQGSDSVYISLLKEIYNVLNDPSSPYKFTSSKEDERPISVLRIVINDFGSLLYGSKDSEDLKRFIISLKSLCRNYLCVVGMQIKGRDETLFESIKDHIDSVIDVRAFEEDSAYKKLFKKYHGLMQLERSDNLHRLHLNPKINSVYLFKSLRNGFAMELMSLPPDLDVQNSNESSKNNALSCQSIDF</sequence>
<dbReference type="InterPro" id="IPR027417">
    <property type="entry name" value="P-loop_NTPase"/>
</dbReference>
<evidence type="ECO:0000313" key="9">
    <source>
        <dbReference type="EMBL" id="CAF3029752.1"/>
    </source>
</evidence>
<evidence type="ECO:0000256" key="2">
    <source>
        <dbReference type="ARBA" id="ARBA00004496"/>
    </source>
</evidence>
<dbReference type="InterPro" id="IPR008728">
    <property type="entry name" value="Elongator_complex_protein_4"/>
</dbReference>
<dbReference type="Proteomes" id="UP000675881">
    <property type="component" value="Chromosome 8"/>
</dbReference>
<evidence type="ECO:0000256" key="3">
    <source>
        <dbReference type="ARBA" id="ARBA00005043"/>
    </source>
</evidence>
<comment type="subcellular location">
    <subcellularLocation>
        <location evidence="2">Cytoplasm</location>
    </subcellularLocation>
    <subcellularLocation>
        <location evidence="1">Nucleus</location>
    </subcellularLocation>
</comment>
<proteinExistence type="inferred from homology"/>
<dbReference type="OrthoDB" id="289162at2759"/>
<evidence type="ECO:0000256" key="7">
    <source>
        <dbReference type="ARBA" id="ARBA00022694"/>
    </source>
</evidence>
<dbReference type="Gene3D" id="3.40.50.300">
    <property type="entry name" value="P-loop containing nucleotide triphosphate hydrolases"/>
    <property type="match status" value="1"/>
</dbReference>
<dbReference type="EMBL" id="HG994587">
    <property type="protein sequence ID" value="CAF3029752.1"/>
    <property type="molecule type" value="Genomic_DNA"/>
</dbReference>
<dbReference type="PANTHER" id="PTHR12896">
    <property type="entry name" value="PAX6 NEIGHBOR PROTEIN PAXNEB"/>
    <property type="match status" value="1"/>
</dbReference>
<dbReference type="GO" id="GO:0008023">
    <property type="term" value="C:transcription elongation factor complex"/>
    <property type="evidence" value="ECO:0007669"/>
    <property type="project" value="TreeGrafter"/>
</dbReference>
<dbReference type="GO" id="GO:0002098">
    <property type="term" value="P:tRNA wobble uridine modification"/>
    <property type="evidence" value="ECO:0007669"/>
    <property type="project" value="InterPro"/>
</dbReference>
<keyword evidence="8" id="KW-0539">Nucleus</keyword>
<evidence type="ECO:0000256" key="5">
    <source>
        <dbReference type="ARBA" id="ARBA00020265"/>
    </source>
</evidence>
<keyword evidence="7" id="KW-0819">tRNA processing</keyword>
<dbReference type="Pfam" id="PF05625">
    <property type="entry name" value="PAXNEB"/>
    <property type="match status" value="1"/>
</dbReference>
<evidence type="ECO:0000256" key="8">
    <source>
        <dbReference type="ARBA" id="ARBA00023242"/>
    </source>
</evidence>
<dbReference type="UniPathway" id="UPA00988"/>
<evidence type="ECO:0000256" key="6">
    <source>
        <dbReference type="ARBA" id="ARBA00022490"/>
    </source>
</evidence>
<accession>A0A7R8D547</accession>
<keyword evidence="10" id="KW-1185">Reference proteome</keyword>
<reference evidence="9" key="1">
    <citation type="submission" date="2021-02" db="EMBL/GenBank/DDBJ databases">
        <authorList>
            <person name="Bekaert M."/>
        </authorList>
    </citation>
    <scope>NUCLEOTIDE SEQUENCE</scope>
    <source>
        <strain evidence="9">IoA-00</strain>
    </source>
</reference>
<keyword evidence="6" id="KW-0963">Cytoplasm</keyword>
<protein>
    <recommendedName>
        <fullName evidence="5">Elongator complex protein 4</fullName>
    </recommendedName>
</protein>
<organism evidence="9 10">
    <name type="scientific">Lepeophtheirus salmonis</name>
    <name type="common">Salmon louse</name>
    <name type="synonym">Caligus salmonis</name>
    <dbReference type="NCBI Taxonomy" id="72036"/>
    <lineage>
        <taxon>Eukaryota</taxon>
        <taxon>Metazoa</taxon>
        <taxon>Ecdysozoa</taxon>
        <taxon>Arthropoda</taxon>
        <taxon>Crustacea</taxon>
        <taxon>Multicrustacea</taxon>
        <taxon>Hexanauplia</taxon>
        <taxon>Copepoda</taxon>
        <taxon>Siphonostomatoida</taxon>
        <taxon>Caligidae</taxon>
        <taxon>Lepeophtheirus</taxon>
    </lineage>
</organism>
<evidence type="ECO:0000256" key="1">
    <source>
        <dbReference type="ARBA" id="ARBA00004123"/>
    </source>
</evidence>
<name>A0A7R8D547_LEPSM</name>
<evidence type="ECO:0000313" key="10">
    <source>
        <dbReference type="Proteomes" id="UP000675881"/>
    </source>
</evidence>
<dbReference type="PANTHER" id="PTHR12896:SF1">
    <property type="entry name" value="ELONGATOR COMPLEX PROTEIN 4"/>
    <property type="match status" value="1"/>
</dbReference>
<comment type="pathway">
    <text evidence="3">tRNA modification; 5-methoxycarbonylmethyl-2-thiouridine-tRNA biosynthesis.</text>
</comment>
<comment type="similarity">
    <text evidence="4">Belongs to the ELP4 family.</text>
</comment>
<evidence type="ECO:0000256" key="4">
    <source>
        <dbReference type="ARBA" id="ARBA00007573"/>
    </source>
</evidence>